<organism evidence="2 3">
    <name type="scientific">Sorangium cellulosum</name>
    <name type="common">Polyangium cellulosum</name>
    <dbReference type="NCBI Taxonomy" id="56"/>
    <lineage>
        <taxon>Bacteria</taxon>
        <taxon>Pseudomonadati</taxon>
        <taxon>Myxococcota</taxon>
        <taxon>Polyangia</taxon>
        <taxon>Polyangiales</taxon>
        <taxon>Polyangiaceae</taxon>
        <taxon>Sorangium</taxon>
    </lineage>
</organism>
<reference evidence="2 3" key="1">
    <citation type="submission" date="2015-09" db="EMBL/GenBank/DDBJ databases">
        <title>Sorangium comparison.</title>
        <authorList>
            <person name="Zaburannyi N."/>
            <person name="Bunk B."/>
            <person name="Overmann J."/>
            <person name="Mueller R."/>
        </authorList>
    </citation>
    <scope>NUCLEOTIDE SEQUENCE [LARGE SCALE GENOMIC DNA]</scope>
    <source>
        <strain evidence="2 3">So ce26</strain>
    </source>
</reference>
<dbReference type="EMBL" id="CP012673">
    <property type="protein sequence ID" value="AUX47294.1"/>
    <property type="molecule type" value="Genomic_DNA"/>
</dbReference>
<name>A0A2L0F6S2_SORCE</name>
<evidence type="ECO:0000259" key="1">
    <source>
        <dbReference type="Pfam" id="PF20032"/>
    </source>
</evidence>
<dbReference type="PROSITE" id="PS51257">
    <property type="entry name" value="PROKAR_LIPOPROTEIN"/>
    <property type="match status" value="1"/>
</dbReference>
<dbReference type="Pfam" id="PF20032">
    <property type="entry name" value="ADYC"/>
    <property type="match status" value="1"/>
</dbReference>
<dbReference type="InterPro" id="IPR045426">
    <property type="entry name" value="ADYC"/>
</dbReference>
<sequence>MFGRGVLSGLVIALVSLSVGCVAELDGVEGVEREVEIGESLAALRGLNSINLNGTQLNGTQLNGIQLNGIRYNGIRYNGVALTATLLHGTRESDGRLVSGSDFIGVELDATLDDRSTVALRITNVVERSGITYYTVKYDRGGGLWANICGEGLDAIPVRGIWDPATGDYSDDGHSFTFGCQGAAIGKCAEWGYRDWQREEECKGSICQSRDLSYFHRACVRLVRADYCGDGVAHTRTGTAIDLWDALDIQRQTEGTGMSLEAEWTVDGAACVRHTRWRGLGISNPDYDYIMDHCPERWAGNDPRCGGSSSTFYTQNGFLTPLGERRILRNASYTTNFSP</sequence>
<evidence type="ECO:0000313" key="3">
    <source>
        <dbReference type="Proteomes" id="UP000238348"/>
    </source>
</evidence>
<dbReference type="AlphaFoldDB" id="A0A2L0F6S2"/>
<dbReference type="Proteomes" id="UP000238348">
    <property type="component" value="Chromosome"/>
</dbReference>
<dbReference type="OrthoDB" id="8066319at2"/>
<protein>
    <recommendedName>
        <fullName evidence="1">ADYC domain-containing protein</fullName>
    </recommendedName>
</protein>
<accession>A0A2L0F6S2</accession>
<proteinExistence type="predicted"/>
<evidence type="ECO:0000313" key="2">
    <source>
        <dbReference type="EMBL" id="AUX47294.1"/>
    </source>
</evidence>
<gene>
    <name evidence="2" type="ORF">SOCE26_088120</name>
</gene>
<feature type="domain" description="ADYC" evidence="1">
    <location>
        <begin position="100"/>
        <end position="278"/>
    </location>
</feature>